<dbReference type="InterPro" id="IPR034686">
    <property type="entry name" value="Terpene_cyclase-like_2"/>
</dbReference>
<accession>A0A344U1I4</accession>
<keyword evidence="4" id="KW-1185">Reference proteome</keyword>
<dbReference type="GO" id="GO:0010333">
    <property type="term" value="F:terpene synthase activity"/>
    <property type="evidence" value="ECO:0007669"/>
    <property type="project" value="InterPro"/>
</dbReference>
<evidence type="ECO:0000256" key="1">
    <source>
        <dbReference type="ARBA" id="ARBA00023239"/>
    </source>
</evidence>
<dbReference type="Gene3D" id="1.10.600.10">
    <property type="entry name" value="Farnesyl Diphosphate Synthase"/>
    <property type="match status" value="1"/>
</dbReference>
<evidence type="ECO:0000313" key="4">
    <source>
        <dbReference type="Proteomes" id="UP000252004"/>
    </source>
</evidence>
<dbReference type="InterPro" id="IPR008949">
    <property type="entry name" value="Isoprenoid_synthase_dom_sf"/>
</dbReference>
<dbReference type="PANTHER" id="PTHR35201">
    <property type="entry name" value="TERPENE SYNTHASE"/>
    <property type="match status" value="1"/>
</dbReference>
<organism evidence="3 4">
    <name type="scientific">Streptomyces globosus</name>
    <dbReference type="NCBI Taxonomy" id="68209"/>
    <lineage>
        <taxon>Bacteria</taxon>
        <taxon>Bacillati</taxon>
        <taxon>Actinomycetota</taxon>
        <taxon>Actinomycetes</taxon>
        <taxon>Kitasatosporales</taxon>
        <taxon>Streptomycetaceae</taxon>
        <taxon>Streptomyces</taxon>
    </lineage>
</organism>
<dbReference type="EC" id="4.2.3.-" evidence="2"/>
<keyword evidence="1 2" id="KW-0456">Lyase</keyword>
<dbReference type="AlphaFoldDB" id="A0A344U1I4"/>
<dbReference type="Pfam" id="PF19086">
    <property type="entry name" value="Terpene_syn_C_2"/>
    <property type="match status" value="1"/>
</dbReference>
<evidence type="ECO:0000256" key="2">
    <source>
        <dbReference type="RuleBase" id="RU366034"/>
    </source>
</evidence>
<comment type="cofactor">
    <cofactor evidence="2">
        <name>Mg(2+)</name>
        <dbReference type="ChEBI" id="CHEBI:18420"/>
    </cofactor>
</comment>
<proteinExistence type="inferred from homology"/>
<dbReference type="EMBL" id="CP030862">
    <property type="protein sequence ID" value="AXE24755.1"/>
    <property type="molecule type" value="Genomic_DNA"/>
</dbReference>
<dbReference type="SFLD" id="SFLDG01020">
    <property type="entry name" value="Terpene_Cyclase_Like_2"/>
    <property type="match status" value="1"/>
</dbReference>
<dbReference type="RefSeq" id="WP_114055944.1">
    <property type="nucleotide sequence ID" value="NZ_CP030862.1"/>
</dbReference>
<protein>
    <recommendedName>
        <fullName evidence="2">Terpene synthase</fullName>
        <ecNumber evidence="2">4.2.3.-</ecNumber>
    </recommendedName>
</protein>
<comment type="similarity">
    <text evidence="2">Belongs to the terpene synthase family.</text>
</comment>
<dbReference type="KEGG" id="sgz:C0216_16010"/>
<sequence>MKNEPGLIVPPIYTPIPPAIHPRYQAVEAHTAAWAEAFQVGSDELRTRLLRHSIGTFAARILPAGQEPVVALLSDFVLWLFAVDDGFCEEGALGRRPGDLAGVLHRLLRVAQNPEAPMLLDDSLADGLRDLTRRVSRHGTAGQAAAWCNALREYFFSVVWEASHRREGTVPSLADYTLMRLYDGATTVVYPLLEMGHGYELPMHERDQPYVRAATEMASFVITWDNDLFSHHKESRGDGYYLNAIRVLQEERGLTPDQALATAIEQRDRVMCLFMRLQESLADQASPQLRTYFQGLGSFIRGSQDWGVSSHRYTTPEDPASLPTSFRQTPVVDDGEPLEIPAVSWWWNLLPDPQRRVPSARMPMPALLAPTP</sequence>
<dbReference type="NCBIfam" id="NF041565">
    <property type="entry name" value="selin_dien_syn"/>
    <property type="match status" value="1"/>
</dbReference>
<dbReference type="SUPFAM" id="SSF48576">
    <property type="entry name" value="Terpenoid synthases"/>
    <property type="match status" value="1"/>
</dbReference>
<dbReference type="PANTHER" id="PTHR35201:SF4">
    <property type="entry name" value="BETA-PINACENE SYNTHASE-RELATED"/>
    <property type="match status" value="1"/>
</dbReference>
<dbReference type="Proteomes" id="UP000252004">
    <property type="component" value="Chromosome"/>
</dbReference>
<reference evidence="3 4" key="1">
    <citation type="submission" date="2018-01" db="EMBL/GenBank/DDBJ databases">
        <title>Draft genome Sequence of streptomyces globosus LZH-48.</title>
        <authorList>
            <person name="Ran K."/>
            <person name="Li Z."/>
            <person name="Wei S."/>
            <person name="Dong R."/>
        </authorList>
    </citation>
    <scope>NUCLEOTIDE SEQUENCE [LARGE SCALE GENOMIC DNA]</scope>
    <source>
        <strain evidence="3 4">LZH-48</strain>
    </source>
</reference>
<name>A0A344U1I4_9ACTN</name>
<keyword evidence="2" id="KW-0460">Magnesium</keyword>
<dbReference type="OrthoDB" id="2989600at2"/>
<dbReference type="SFLD" id="SFLDS00005">
    <property type="entry name" value="Isoprenoid_Synthase_Type_I"/>
    <property type="match status" value="1"/>
</dbReference>
<dbReference type="GO" id="GO:0046872">
    <property type="term" value="F:metal ion binding"/>
    <property type="evidence" value="ECO:0007669"/>
    <property type="project" value="UniProtKB-KW"/>
</dbReference>
<keyword evidence="2" id="KW-0479">Metal-binding</keyword>
<dbReference type="InterPro" id="IPR048143">
    <property type="entry name" value="Selin_dien_syn"/>
</dbReference>
<evidence type="ECO:0000313" key="3">
    <source>
        <dbReference type="EMBL" id="AXE24755.1"/>
    </source>
</evidence>
<gene>
    <name evidence="3" type="ORF">C0216_16010</name>
</gene>